<keyword evidence="3" id="KW-1133">Transmembrane helix</keyword>
<keyword evidence="2" id="KW-0812">Transmembrane</keyword>
<evidence type="ECO:0000256" key="1">
    <source>
        <dbReference type="ARBA" id="ARBA00004167"/>
    </source>
</evidence>
<comment type="caution">
    <text evidence="6">The sequence shown here is derived from an EMBL/GenBank/DDBJ whole genome shotgun (WGS) entry which is preliminary data.</text>
</comment>
<dbReference type="Proteomes" id="UP000016648">
    <property type="component" value="Unassembled WGS sequence"/>
</dbReference>
<reference evidence="6 7" key="1">
    <citation type="submission" date="2013-08" db="EMBL/GenBank/DDBJ databases">
        <authorList>
            <person name="Durkin A.S."/>
            <person name="Haft D.R."/>
            <person name="McCorrison J."/>
            <person name="Torralba M."/>
            <person name="Gillis M."/>
            <person name="Haft D.H."/>
            <person name="Methe B."/>
            <person name="Sutton G."/>
            <person name="Nelson K.E."/>
        </authorList>
    </citation>
    <scope>NUCLEOTIDE SEQUENCE [LARGE SCALE GENOMIC DNA]</scope>
    <source>
        <strain evidence="6 7">F0067</strain>
    </source>
</reference>
<dbReference type="GO" id="GO:0009306">
    <property type="term" value="P:protein secretion"/>
    <property type="evidence" value="ECO:0007669"/>
    <property type="project" value="InterPro"/>
</dbReference>
<evidence type="ECO:0000256" key="4">
    <source>
        <dbReference type="ARBA" id="ARBA00023136"/>
    </source>
</evidence>
<organism evidence="6 7">
    <name type="scientific">Segatella baroniae F0067</name>
    <dbReference type="NCBI Taxonomy" id="1115809"/>
    <lineage>
        <taxon>Bacteria</taxon>
        <taxon>Pseudomonadati</taxon>
        <taxon>Bacteroidota</taxon>
        <taxon>Bacteroidia</taxon>
        <taxon>Bacteroidales</taxon>
        <taxon>Prevotellaceae</taxon>
        <taxon>Segatella</taxon>
    </lineage>
</organism>
<evidence type="ECO:0000256" key="2">
    <source>
        <dbReference type="ARBA" id="ARBA00022692"/>
    </source>
</evidence>
<dbReference type="RefSeq" id="WP_021588584.1">
    <property type="nucleotide sequence ID" value="NZ_AWEY01000004.1"/>
</dbReference>
<evidence type="ECO:0000259" key="5">
    <source>
        <dbReference type="Pfam" id="PF04357"/>
    </source>
</evidence>
<keyword evidence="4" id="KW-0472">Membrane</keyword>
<dbReference type="EMBL" id="AWEY01000004">
    <property type="protein sequence ID" value="ERK40547.1"/>
    <property type="molecule type" value="Genomic_DNA"/>
</dbReference>
<proteinExistence type="predicted"/>
<accession>U2QP55</accession>
<sequence length="1461" mass="162586">MWTLVSIYIACILLLNIPVVQNAIAHTASTALEKKIGAKVILKRVDLGIFNRVIIDGFEVYDRHQKPLLKSSRLSVKLSLYDLLCGKINITSAQFFNMYANIYKETATSDLNCQFIIDAFKSDEDATETSLNFDIKSLVVRNSGIKFDNWHSPVDRTQRKLDFNHIDIRHLNAHLSFAVQKDGSISASLKNLSFQEHSGLVVKDLHFGLSAKAGHWQVRDFTLRLPESFVKLSDFSLYHSTTDRSWHAISLNNNVQLNGKVFLPDMGCLIPSLKQVRYQFNFSSKFGFSNQTATILNLSLHSRQMGMRLAVSGMVNFHKRQNSPHADIKLHLLDVRQQGIDELIALGGLPLPFKRLHALTLRGQAKGHVDDFSINGSLSTDLGKADVSLSKIGTHVTGQITDGHFDLGRLFAKPALESVDVQAFVKGDLSRGKLDLKGQGSLSNLVYNGYTYRSLDFNGRYLKSASDTHLEASLDMDDPNGSIKTSGTYLTKKNIPTIDATIQVKRFCPSVLRLTNRWGDSRFDADIAANFSGRSLNEALGFLRISDFSMTGQKGDFALKSLHVDIGKEQGKKNVSVTSDFGTLNLRGNFDYTQLPFTLSNLVKSYLPSMPGLSATKTELGADNDFSITAHLNNSDFISKFFTIPVNIFQPADLQGYVHGRQKQVALNVSLPHFEYNGNRFKNGHIVVSSPNDSLKMVTSFIREEEEGKELSVAIKAAAVKDYLLSTIEFDNGRTKRLRGALNAQTSFFFNEKKQATAHVKVLPSHIFVSDSTWNIEPCDIVYSKDNLIVDHFAVEHNKQHIIVSGLASRNKSDKLILDLKEVDVGYLLNLLNFHAVSFGGEATGVASISSIFHHPEMEAQLSVDKFKFQEGNLGLLRAKAVYDSNEGKINIDAVAEQDGDRKTLINGFVSPLHDNIDLTIRAQKTNIEFLKSFCGSFMDDINASAVGAVRLAGPLGAMNLTGELVADGTIRIIPTNTTYRLANDTIRMIPDHIILSRDSVYDRNGNLGIVNGVLRHQNLTQLTYDLNITARNLLSYDTHEFGDNTFYGTAYTSGTCHVYEHNGEISLDIDVTPERGSQFVYNTASPGGVGNQEFIHWRSPLPPTLQQHDSLSVGHVADSDEKEDTPSNMRINFLINMTPYASLKLLMDDKTGDYISLYGNGVLRASYFNKGRFEMYGNYVIDHGTYKLTIQNIVKKEFLFNQGGTIAFGGDPYAAALDLKAQYTVPAVSLADLNMGQSFTTNNVKVNCFMNISGTPANPRLDFSLDIPTLNNEAKQMVYSVINSENEMNQQVLYLLAVGRFYSQNNQNAEDMPRGMQQSQTSLAMQSILSGTVSQQINNVLSSLTKNDNWNFGANISTGNEGWNNAEYEGLLSGRLLNNRLLVNGQFGYRDNPATSTSFIGDFEAKYLLTPNGNFSIRVYNQSNDRYFTRNSLNTQGIGLVIKKEFNGWKHLFKKKKKKK</sequence>
<dbReference type="PATRIC" id="fig|1115809.3.peg.95"/>
<name>U2QP55_9BACT</name>
<dbReference type="GO" id="GO:0005886">
    <property type="term" value="C:plasma membrane"/>
    <property type="evidence" value="ECO:0007669"/>
    <property type="project" value="InterPro"/>
</dbReference>
<evidence type="ECO:0000313" key="6">
    <source>
        <dbReference type="EMBL" id="ERK40547.1"/>
    </source>
</evidence>
<keyword evidence="7" id="KW-1185">Reference proteome</keyword>
<dbReference type="Pfam" id="PF04357">
    <property type="entry name" value="TamB"/>
    <property type="match status" value="1"/>
</dbReference>
<dbReference type="InterPro" id="IPR007452">
    <property type="entry name" value="TamB_C"/>
</dbReference>
<evidence type="ECO:0000256" key="3">
    <source>
        <dbReference type="ARBA" id="ARBA00022989"/>
    </source>
</evidence>
<feature type="domain" description="Translocation and assembly module TamB C-terminal" evidence="5">
    <location>
        <begin position="1004"/>
        <end position="1447"/>
    </location>
</feature>
<protein>
    <submittedName>
        <fullName evidence="6">PF04357 family protein</fullName>
    </submittedName>
</protein>
<gene>
    <name evidence="6" type="ORF">HMPREF9135_1313</name>
</gene>
<evidence type="ECO:0000313" key="7">
    <source>
        <dbReference type="Proteomes" id="UP000016648"/>
    </source>
</evidence>
<comment type="subcellular location">
    <subcellularLocation>
        <location evidence="1">Membrane</location>
        <topology evidence="1">Single-pass membrane protein</topology>
    </subcellularLocation>
</comment>